<feature type="region of interest" description="Disordered" evidence="1">
    <location>
        <begin position="16"/>
        <end position="63"/>
    </location>
</feature>
<evidence type="ECO:0000256" key="1">
    <source>
        <dbReference type="SAM" id="MobiDB-lite"/>
    </source>
</evidence>
<proteinExistence type="predicted"/>
<evidence type="ECO:0000313" key="3">
    <source>
        <dbReference type="Proteomes" id="UP000439903"/>
    </source>
</evidence>
<organism evidence="2 3">
    <name type="scientific">Gigaspora margarita</name>
    <dbReference type="NCBI Taxonomy" id="4874"/>
    <lineage>
        <taxon>Eukaryota</taxon>
        <taxon>Fungi</taxon>
        <taxon>Fungi incertae sedis</taxon>
        <taxon>Mucoromycota</taxon>
        <taxon>Glomeromycotina</taxon>
        <taxon>Glomeromycetes</taxon>
        <taxon>Diversisporales</taxon>
        <taxon>Gigasporaceae</taxon>
        <taxon>Gigaspora</taxon>
    </lineage>
</organism>
<gene>
    <name evidence="2" type="ORF">F8M41_018392</name>
</gene>
<reference evidence="2 3" key="1">
    <citation type="journal article" date="2019" name="Environ. Microbiol.">
        <title>At the nexus of three kingdoms: the genome of the mycorrhizal fungus Gigaspora margarita provides insights into plant, endobacterial and fungal interactions.</title>
        <authorList>
            <person name="Venice F."/>
            <person name="Ghignone S."/>
            <person name="Salvioli di Fossalunga A."/>
            <person name="Amselem J."/>
            <person name="Novero M."/>
            <person name="Xianan X."/>
            <person name="Sedzielewska Toro K."/>
            <person name="Morin E."/>
            <person name="Lipzen A."/>
            <person name="Grigoriev I.V."/>
            <person name="Henrissat B."/>
            <person name="Martin F.M."/>
            <person name="Bonfante P."/>
        </authorList>
    </citation>
    <scope>NUCLEOTIDE SEQUENCE [LARGE SCALE GENOMIC DNA]</scope>
    <source>
        <strain evidence="2 3">BEG34</strain>
    </source>
</reference>
<protein>
    <submittedName>
        <fullName evidence="2">Uncharacterized protein</fullName>
    </submittedName>
</protein>
<keyword evidence="3" id="KW-1185">Reference proteome</keyword>
<sequence>MLSGIWYCVRKRKISTNDNTTPTTNDTTPTTNDTTTTTTITTTNDTTTPMTNNPTPSKPKPTETILIRKHEEIRKDGTKIIDSVTLKTKSNDSLLLRKFLNEK</sequence>
<accession>A0A8H4EL97</accession>
<feature type="compositionally biased region" description="Low complexity" evidence="1">
    <location>
        <begin position="16"/>
        <end position="55"/>
    </location>
</feature>
<comment type="caution">
    <text evidence="2">The sequence shown here is derived from an EMBL/GenBank/DDBJ whole genome shotgun (WGS) entry which is preliminary data.</text>
</comment>
<dbReference type="EMBL" id="WTPW01000445">
    <property type="protein sequence ID" value="KAF0510842.1"/>
    <property type="molecule type" value="Genomic_DNA"/>
</dbReference>
<dbReference type="Proteomes" id="UP000439903">
    <property type="component" value="Unassembled WGS sequence"/>
</dbReference>
<name>A0A8H4EL97_GIGMA</name>
<evidence type="ECO:0000313" key="2">
    <source>
        <dbReference type="EMBL" id="KAF0510842.1"/>
    </source>
</evidence>
<dbReference type="AlphaFoldDB" id="A0A8H4EL97"/>